<dbReference type="InterPro" id="IPR014853">
    <property type="entry name" value="VWF/SSPO/ZAN-like_Cys-rich_dom"/>
</dbReference>
<dbReference type="CDD" id="cd19941">
    <property type="entry name" value="TIL"/>
    <property type="match status" value="4"/>
</dbReference>
<dbReference type="PROSITE" id="PS01186">
    <property type="entry name" value="EGF_2"/>
    <property type="match status" value="4"/>
</dbReference>
<dbReference type="InterPro" id="IPR025615">
    <property type="entry name" value="TILa_dom"/>
</dbReference>
<dbReference type="InterPro" id="IPR036084">
    <property type="entry name" value="Ser_inhib-like_sf"/>
</dbReference>
<evidence type="ECO:0000256" key="3">
    <source>
        <dbReference type="ARBA" id="ARBA00023157"/>
    </source>
</evidence>
<dbReference type="InterPro" id="IPR002919">
    <property type="entry name" value="TIL_dom"/>
</dbReference>
<dbReference type="Pfam" id="PF08742">
    <property type="entry name" value="C8"/>
    <property type="match status" value="4"/>
</dbReference>
<evidence type="ECO:0000256" key="4">
    <source>
        <dbReference type="ARBA" id="ARBA00023180"/>
    </source>
</evidence>
<feature type="region of interest" description="Disordered" evidence="6">
    <location>
        <begin position="2290"/>
        <end position="2316"/>
    </location>
</feature>
<name>A0ABM0M566_SACKO</name>
<evidence type="ECO:0000313" key="12">
    <source>
        <dbReference type="RefSeq" id="XP_006815157.1"/>
    </source>
</evidence>
<feature type="domain" description="VWFD" evidence="10">
    <location>
        <begin position="1029"/>
        <end position="1208"/>
    </location>
</feature>
<dbReference type="RefSeq" id="XP_006815157.1">
    <property type="nucleotide sequence ID" value="XM_006815094.1"/>
</dbReference>
<feature type="domain" description="VWFD" evidence="10">
    <location>
        <begin position="1204"/>
        <end position="1295"/>
    </location>
</feature>
<feature type="domain" description="VWFD" evidence="10">
    <location>
        <begin position="68"/>
        <end position="244"/>
    </location>
</feature>
<evidence type="ECO:0000259" key="10">
    <source>
        <dbReference type="PROSITE" id="PS51233"/>
    </source>
</evidence>
<dbReference type="Gene3D" id="2.60.40.4100">
    <property type="entry name" value="Zona pellucida, ZP-C domain"/>
    <property type="match status" value="1"/>
</dbReference>
<evidence type="ECO:0000256" key="1">
    <source>
        <dbReference type="ARBA" id="ARBA00022536"/>
    </source>
</evidence>
<comment type="caution">
    <text evidence="5">Lacks conserved residue(s) required for the propagation of feature annotation.</text>
</comment>
<evidence type="ECO:0000259" key="8">
    <source>
        <dbReference type="PROSITE" id="PS50958"/>
    </source>
</evidence>
<protein>
    <submittedName>
        <fullName evidence="12">IgGFc-binding protein-like</fullName>
    </submittedName>
</protein>
<dbReference type="SMART" id="SM00832">
    <property type="entry name" value="C8"/>
    <property type="match status" value="4"/>
</dbReference>
<keyword evidence="11" id="KW-1185">Reference proteome</keyword>
<gene>
    <name evidence="12" type="primary">LOC102809906</name>
</gene>
<dbReference type="InterPro" id="IPR050780">
    <property type="entry name" value="Mucin_vWF_Thrombospondin_sf"/>
</dbReference>
<dbReference type="InterPro" id="IPR042235">
    <property type="entry name" value="ZP-C_dom"/>
</dbReference>
<evidence type="ECO:0000256" key="6">
    <source>
        <dbReference type="SAM" id="MobiDB-lite"/>
    </source>
</evidence>
<dbReference type="Pfam" id="PF01826">
    <property type="entry name" value="TIL"/>
    <property type="match status" value="4"/>
</dbReference>
<evidence type="ECO:0000259" key="7">
    <source>
        <dbReference type="PROSITE" id="PS50026"/>
    </source>
</evidence>
<feature type="domain" description="ZP" evidence="9">
    <location>
        <begin position="2024"/>
        <end position="2286"/>
    </location>
</feature>
<dbReference type="Pfam" id="PF01033">
    <property type="entry name" value="Somatomedin_B"/>
    <property type="match status" value="1"/>
</dbReference>
<reference evidence="12" key="1">
    <citation type="submission" date="2025-08" db="UniProtKB">
        <authorList>
            <consortium name="RefSeq"/>
        </authorList>
    </citation>
    <scope>IDENTIFICATION</scope>
    <source>
        <tissue evidence="12">Testes</tissue>
    </source>
</reference>
<dbReference type="SMART" id="SM00289">
    <property type="entry name" value="WR1"/>
    <property type="match status" value="2"/>
</dbReference>
<dbReference type="Pfam" id="PF00094">
    <property type="entry name" value="VWD"/>
    <property type="match status" value="7"/>
</dbReference>
<evidence type="ECO:0000259" key="9">
    <source>
        <dbReference type="PROSITE" id="PS51034"/>
    </source>
</evidence>
<feature type="domain" description="EGF-like" evidence="7">
    <location>
        <begin position="1464"/>
        <end position="1502"/>
    </location>
</feature>
<dbReference type="SMART" id="SM00181">
    <property type="entry name" value="EGF"/>
    <property type="match status" value="5"/>
</dbReference>
<feature type="domain" description="VWFD" evidence="10">
    <location>
        <begin position="511"/>
        <end position="712"/>
    </location>
</feature>
<evidence type="ECO:0000256" key="2">
    <source>
        <dbReference type="ARBA" id="ARBA00022737"/>
    </source>
</evidence>
<keyword evidence="3" id="KW-1015">Disulfide bond</keyword>
<keyword evidence="2" id="KW-0677">Repeat</keyword>
<sequence>MEHTCPVGSPLHNEHGETLFCYFDEQSAPEGFPLFEVIECPPGYSCHFVNDTLFDVDWSVCCPDTSSDYCYASGDPHYRTFDHKYYDFQGDCEYVLTTDGCFGQQGQFSVIVNNYKTYPSSTVSMTRNATVYIYGMVIELLPGKLVKIDGSLVSPPVIPPPSPFVTVNLVGYYVVIHTGFGLKISWDGYSYIRVDLSDVHQGRVCGLCANFNNNITDEYMMADESLTTSVVEFGNSWQVNSDCEPAMEAPSPCEQNQFESEAESTCFRLLNMGELAECISVIDPMVHFEMCKMDLCESLPNNDLAGGCDVIASYVAECQSAGVAVGDWRSGTECELKCPTNQTYTACGSACPPTCDQPNPATFCGEQCVEGCFCDDGLVMDEGGICRPLSHCGCYYESNLYRVGEVFINYNCTSCECFTGGVVVCTDPICHEHAHCNRYTDYYINYDDERHCECDPGYFGDGIICERNNGYCVNGCYRFYEIDSVFCHCDSVCAEYNDCCPDYMTNCVDSDFCYASGDPHYYTFDDRAYDFQGECRYVLVTNDCLGGDYPSYVSNYEGPSQYSYYESYKDSTNPSEFTVLVNNHKLSPTSTKTWTKDVTIMIHGLVINLLQNLEVEVNGLTITPPYYNLHSFLSITFAGSYITVITGHGLKVTWNGNSYVRVDLVSSHMNKVCGLCANYNAIIHDEYIAPNGMMLDGPIPFGNSWAVDSDCDDITGDDHPCEVNPDFVAQAERICSVLQDTNGPLSECLRAQVDSSASYENCRYDLCETLPLGDNTSGCDDIAAFVAMCPLNVTIGDWRAGGPCAIECGENMEYEVCGPACPANCLHQGQVCTPQCAEGCFCHAGLVLDGEDCVPIEQCGCLFDGLYHSVGDVFTTHNCSHICTCTDYMEVDCVELTCGYHAQCQVVDGVRNCHCDGGYTGDGQVCVEANCTYNGRTFEANSFVFTDDCETCQCYEGELNCFGKFCERACPSGGSPLHYDTLVLCEWEEINGSTNIQLVDECPDGYGCHFINATSGYAVCCPEEVIGHATCSGDGDVHYTSFDGKYYHFHGTCQYILVTDTCFGHNGTFLVTVDNIPWERDTTTSVTKSVTIYYMDFEITILPMKVVHVNGVIVTLPYSPIPGIAIYFSGTFVVVQLDNGITIRFNGVYLVEVDADSSWMSSTCGLCGNYDLDMTDDFTKPDGVLTVTLGRNHDVYVHDNGLLSVNVPYLALPGITITYDGTNVVITTILGVTVRFDGMYRWEIDLSTSWADDTCGLCGNFNGDLSDDTTTKWDGTPALNIDDFGDSYAISTDCQLTDGGDPTLDCQDLTLAEGLCGIIWSALFEQCHDVIDPKIYFEACVFDVCGSQPDTSIVCQDVAAYAMSCSGVGISINWRTDAFCPLECPAGMTYSTCGCDKTCADPFTECDAPHCVEGCFCMDGLLRSGHECVPLERCGCWYKSQYFKPGEVYVDGNCDEYCVCQTNHLMLCETLNCDANAHCGVVEGQHHCICNDGFKGDGTTCIHRSHARCSGDGDVHYTSFDGKYYHFHGTCQYILVTDTCFGHNGTFLVTVDNIPWKHDTSVTKSVTIYYMGFEITILPMNVVHVNGVTVTLPYSPIPGITIYFSGIFVVVRLDNGITIRFNGVYLVEVDADSIWMSSTCGLCGNYDLDMTDDFTKPDGVLVTGTNEFGNSWVIGNMTECEPVTDTVDPCEEHPNIYHTVTLERNHDVYVHDNGLLSVNVPYLALPGITVTFDGTNVVINTILGVTVRFDGEYRWEIDLSTSWANDTCGLCGNFNGDLSDDTTTKWDGTPALNIDDFGDSYAIGTDCQLTIGVDPTLDCPDPTLAGDLCGVISLGLLFEKCHDVIDPKIYFEACVFDVCGSLPDTSIVCQDVAAYAMACSNVGININWRTDTLCPLKCPAGMTYSTCSCDKTCADPFTECDAPHCVEGCFCMDGLLRSGHECVPLERCGCWYKNQYFKPGEVYVDGNCDEYCVCQTNHLMHCETLNCDVNAHCGVVEGQRHCICNDGFTGDGITCHHENLFNITCANEVMGIYLEEQWILTALSLQTANANDFHLTDPTCTGTTSIAISGAVSYYFETAIDECDTESTEVEVDGMQRILYTNYVYSKRGTLMAKMQCCFDTEYTIAPIHIVANPCQVDVVLKGFGTFTFENALYTNDTFTTLFDPRAFPIEICDGVLIYFEISVVTTDPGLQLFVEHCVATESIDPSEGGEYDEEIIINGCPDDNILFEHTSPNPNWQKQYEWDAYNMVNDRPDNGENIDIYIHCSVVVCKVGEVGTRCSEGCIGSNKRSVYDPDSTSESTVISHGPLKKSSNCEI</sequence>
<dbReference type="PROSITE" id="PS51233">
    <property type="entry name" value="VWFD"/>
    <property type="match status" value="6"/>
</dbReference>
<dbReference type="InterPro" id="IPR006150">
    <property type="entry name" value="Cys_repeat_1"/>
</dbReference>
<feature type="domain" description="VWFD" evidence="10">
    <location>
        <begin position="1507"/>
        <end position="1681"/>
    </location>
</feature>
<feature type="domain" description="SMB" evidence="8">
    <location>
        <begin position="468"/>
        <end position="511"/>
    </location>
</feature>
<dbReference type="Pfam" id="PF12947">
    <property type="entry name" value="EGF_3"/>
    <property type="match status" value="2"/>
</dbReference>
<dbReference type="PROSITE" id="PS51034">
    <property type="entry name" value="ZP_2"/>
    <property type="match status" value="1"/>
</dbReference>
<dbReference type="PROSITE" id="PS50958">
    <property type="entry name" value="SMB_2"/>
    <property type="match status" value="1"/>
</dbReference>
<dbReference type="Pfam" id="PF12714">
    <property type="entry name" value="TILa"/>
    <property type="match status" value="1"/>
</dbReference>
<dbReference type="SMART" id="SM00216">
    <property type="entry name" value="VWD"/>
    <property type="match status" value="4"/>
</dbReference>
<dbReference type="SMART" id="SM00214">
    <property type="entry name" value="VWC"/>
    <property type="match status" value="4"/>
</dbReference>
<keyword evidence="4" id="KW-0325">Glycoprotein</keyword>
<dbReference type="GeneID" id="102809906"/>
<dbReference type="InterPro" id="IPR024731">
    <property type="entry name" value="NELL2-like_EGF"/>
</dbReference>
<dbReference type="InterPro" id="IPR000742">
    <property type="entry name" value="EGF"/>
</dbReference>
<dbReference type="PANTHER" id="PTHR11339:SF373">
    <property type="entry name" value="VWFD DOMAIN-CONTAINING PROTEIN"/>
    <property type="match status" value="1"/>
</dbReference>
<dbReference type="InterPro" id="IPR001507">
    <property type="entry name" value="ZP_dom"/>
</dbReference>
<dbReference type="InterPro" id="IPR001007">
    <property type="entry name" value="VWF_dom"/>
</dbReference>
<feature type="domain" description="VWFD" evidence="10">
    <location>
        <begin position="1699"/>
        <end position="1808"/>
    </location>
</feature>
<dbReference type="InterPro" id="IPR001212">
    <property type="entry name" value="Somatomedin_B_dom"/>
</dbReference>
<evidence type="ECO:0000256" key="5">
    <source>
        <dbReference type="PROSITE-ProRule" id="PRU00076"/>
    </source>
</evidence>
<dbReference type="PROSITE" id="PS50026">
    <property type="entry name" value="EGF_3"/>
    <property type="match status" value="3"/>
</dbReference>
<feature type="domain" description="EGF-like" evidence="7">
    <location>
        <begin position="1978"/>
        <end position="2016"/>
    </location>
</feature>
<evidence type="ECO:0000313" key="11">
    <source>
        <dbReference type="Proteomes" id="UP000694865"/>
    </source>
</evidence>
<dbReference type="Gene3D" id="2.10.25.10">
    <property type="entry name" value="Laminin"/>
    <property type="match status" value="6"/>
</dbReference>
<dbReference type="Proteomes" id="UP000694865">
    <property type="component" value="Unplaced"/>
</dbReference>
<dbReference type="PANTHER" id="PTHR11339">
    <property type="entry name" value="EXTRACELLULAR MATRIX GLYCOPROTEIN RELATED"/>
    <property type="match status" value="1"/>
</dbReference>
<dbReference type="SMART" id="SM00241">
    <property type="entry name" value="ZP"/>
    <property type="match status" value="1"/>
</dbReference>
<accession>A0ABM0M566</accession>
<feature type="domain" description="EGF-like" evidence="7">
    <location>
        <begin position="421"/>
        <end position="466"/>
    </location>
</feature>
<keyword evidence="1 5" id="KW-0245">EGF-like domain</keyword>
<proteinExistence type="predicted"/>
<organism evidence="11 12">
    <name type="scientific">Saccoglossus kowalevskii</name>
    <name type="common">Acorn worm</name>
    <dbReference type="NCBI Taxonomy" id="10224"/>
    <lineage>
        <taxon>Eukaryota</taxon>
        <taxon>Metazoa</taxon>
        <taxon>Hemichordata</taxon>
        <taxon>Enteropneusta</taxon>
        <taxon>Harrimaniidae</taxon>
        <taxon>Saccoglossus</taxon>
    </lineage>
</organism>
<dbReference type="SUPFAM" id="SSF57567">
    <property type="entry name" value="Serine protease inhibitors"/>
    <property type="match status" value="4"/>
</dbReference>
<dbReference type="PROSITE" id="PS00524">
    <property type="entry name" value="SMB_1"/>
    <property type="match status" value="1"/>
</dbReference>
<dbReference type="InterPro" id="IPR001846">
    <property type="entry name" value="VWF_type-D"/>
</dbReference>